<dbReference type="PANTHER" id="PTHR42916">
    <property type="entry name" value="2-SUCCINYL-5-ENOLPYRUVYL-6-HYDROXY-3-CYCLOHEXENE-1-CARBOXYLATE SYNTHASE"/>
    <property type="match status" value="1"/>
</dbReference>
<dbReference type="PANTHER" id="PTHR42916:SF1">
    <property type="entry name" value="PROTEIN PHYLLO, CHLOROPLASTIC"/>
    <property type="match status" value="1"/>
</dbReference>
<dbReference type="Proteomes" id="UP000279799">
    <property type="component" value="Chromosome"/>
</dbReference>
<dbReference type="GO" id="GO:0009234">
    <property type="term" value="P:menaquinone biosynthetic process"/>
    <property type="evidence" value="ECO:0007669"/>
    <property type="project" value="UniProtKB-UniRule"/>
</dbReference>
<gene>
    <name evidence="3 5" type="primary">menH</name>
    <name evidence="5" type="ORF">NCTC12871_00402</name>
</gene>
<name>A0A448TT59_9PAST</name>
<dbReference type="EC" id="4.2.99.20" evidence="3"/>
<organism evidence="5 6">
    <name type="scientific">Actinobacillus delphinicola</name>
    <dbReference type="NCBI Taxonomy" id="51161"/>
    <lineage>
        <taxon>Bacteria</taxon>
        <taxon>Pseudomonadati</taxon>
        <taxon>Pseudomonadota</taxon>
        <taxon>Gammaproteobacteria</taxon>
        <taxon>Pasteurellales</taxon>
        <taxon>Pasteurellaceae</taxon>
        <taxon>Actinobacillus</taxon>
    </lineage>
</organism>
<comment type="pathway">
    <text evidence="3">Quinol/quinone metabolism; 1,4-dihydroxy-2-naphthoate biosynthesis; 1,4-dihydroxy-2-naphthoate from chorismate: step 3/7.</text>
</comment>
<evidence type="ECO:0000256" key="2">
    <source>
        <dbReference type="ARBA" id="ARBA00023239"/>
    </source>
</evidence>
<dbReference type="EMBL" id="LR134510">
    <property type="protein sequence ID" value="VEJ08978.1"/>
    <property type="molecule type" value="Genomic_DNA"/>
</dbReference>
<evidence type="ECO:0000313" key="5">
    <source>
        <dbReference type="EMBL" id="VEJ08978.1"/>
    </source>
</evidence>
<dbReference type="NCBIfam" id="TIGR03695">
    <property type="entry name" value="menH_SHCHC"/>
    <property type="match status" value="1"/>
</dbReference>
<accession>A0A448TT59</accession>
<dbReference type="Pfam" id="PF00561">
    <property type="entry name" value="Abhydrolase_1"/>
    <property type="match status" value="1"/>
</dbReference>
<dbReference type="GO" id="GO:0016787">
    <property type="term" value="F:hydrolase activity"/>
    <property type="evidence" value="ECO:0007669"/>
    <property type="project" value="UniProtKB-KW"/>
</dbReference>
<dbReference type="UniPathway" id="UPA00079"/>
<dbReference type="HAMAP" id="MF_01660">
    <property type="entry name" value="MenH"/>
    <property type="match status" value="1"/>
</dbReference>
<evidence type="ECO:0000256" key="3">
    <source>
        <dbReference type="HAMAP-Rule" id="MF_01660"/>
    </source>
</evidence>
<keyword evidence="5" id="KW-0378">Hydrolase</keyword>
<dbReference type="UniPathway" id="UPA01057">
    <property type="reaction ID" value="UER00900"/>
</dbReference>
<proteinExistence type="inferred from homology"/>
<comment type="similarity">
    <text evidence="3">Belongs to the AB hydrolase superfamily. MenH family.</text>
</comment>
<dbReference type="InterPro" id="IPR029058">
    <property type="entry name" value="AB_hydrolase_fold"/>
</dbReference>
<dbReference type="OrthoDB" id="9808398at2"/>
<keyword evidence="6" id="KW-1185">Reference proteome</keyword>
<reference evidence="5 6" key="1">
    <citation type="submission" date="2018-12" db="EMBL/GenBank/DDBJ databases">
        <authorList>
            <consortium name="Pathogen Informatics"/>
        </authorList>
    </citation>
    <scope>NUCLEOTIDE SEQUENCE [LARGE SCALE GENOMIC DNA]</scope>
    <source>
        <strain evidence="5 6">NCTC12871</strain>
    </source>
</reference>
<sequence>MDEQITLCFLHGLLGSGEDWQEVIQYIQKNAPLIKCITLDLPFHGDEKKTCVKDFAETEIFIQKEIERKIGNESYWLIGYSLGGRIALDFVLQKNVNKNLQGLILEGANFGLSSEEERKARWANDVKWANRFATEALSNVLADWYQQKVFSHLNDKQRQALITKRAGNSGTGIAQMLKATSLAKQEYFLSPSWIIKWEIFRKQHHVVYICGERDEKFKKLAKNIQIPMRVIPNAGHNSHQENPEAFAQSLLDYVKSCYEV</sequence>
<dbReference type="SUPFAM" id="SSF53474">
    <property type="entry name" value="alpha/beta-Hydrolases"/>
    <property type="match status" value="1"/>
</dbReference>
<dbReference type="GO" id="GO:0070205">
    <property type="term" value="F:2-succinyl-6-hydroxy-2,4-cyclohexadiene-1-carboxylate synthase activity"/>
    <property type="evidence" value="ECO:0007669"/>
    <property type="project" value="UniProtKB-UniRule"/>
</dbReference>
<dbReference type="InterPro" id="IPR022485">
    <property type="entry name" value="SHCHC_synthase_MenH"/>
</dbReference>
<evidence type="ECO:0000259" key="4">
    <source>
        <dbReference type="Pfam" id="PF00561"/>
    </source>
</evidence>
<evidence type="ECO:0000256" key="1">
    <source>
        <dbReference type="ARBA" id="ARBA00022428"/>
    </source>
</evidence>
<comment type="catalytic activity">
    <reaction evidence="3">
        <text>5-enolpyruvoyl-6-hydroxy-2-succinyl-cyclohex-3-ene-1-carboxylate = (1R,6R)-6-hydroxy-2-succinyl-cyclohexa-2,4-diene-1-carboxylate + pyruvate</text>
        <dbReference type="Rhea" id="RHEA:25597"/>
        <dbReference type="ChEBI" id="CHEBI:15361"/>
        <dbReference type="ChEBI" id="CHEBI:58689"/>
        <dbReference type="ChEBI" id="CHEBI:58818"/>
        <dbReference type="EC" id="4.2.99.20"/>
    </reaction>
</comment>
<dbReference type="RefSeq" id="WP_126598513.1">
    <property type="nucleotide sequence ID" value="NZ_LR134510.1"/>
</dbReference>
<feature type="domain" description="AB hydrolase-1" evidence="4">
    <location>
        <begin position="6"/>
        <end position="243"/>
    </location>
</feature>
<comment type="function">
    <text evidence="3">Catalyzes a proton abstraction reaction that results in 2,5-elimination of pyruvate from 2-succinyl-5-enolpyruvyl-6-hydroxy-3-cyclohexene-1-carboxylate (SEPHCHC) and the formation of 2-succinyl-6-hydroxy-2,4-cyclohexadiene-1-carboxylate (SHCHC).</text>
</comment>
<dbReference type="Gene3D" id="3.40.50.1820">
    <property type="entry name" value="alpha/beta hydrolase"/>
    <property type="match status" value="1"/>
</dbReference>
<dbReference type="InterPro" id="IPR000073">
    <property type="entry name" value="AB_hydrolase_1"/>
</dbReference>
<dbReference type="AlphaFoldDB" id="A0A448TT59"/>
<keyword evidence="2 3" id="KW-0456">Lyase</keyword>
<comment type="pathway">
    <text evidence="3">Quinol/quinone metabolism; menaquinone biosynthesis.</text>
</comment>
<evidence type="ECO:0000313" key="6">
    <source>
        <dbReference type="Proteomes" id="UP000279799"/>
    </source>
</evidence>
<protein>
    <recommendedName>
        <fullName evidence="3">Putative 2-succinyl-6-hydroxy-2,4-cyclohexadiene-1-carboxylate synthase</fullName>
        <shortName evidence="3">SHCHC synthase</shortName>
        <ecNumber evidence="3">4.2.99.20</ecNumber>
    </recommendedName>
</protein>
<dbReference type="NCBIfam" id="NF008340">
    <property type="entry name" value="PRK11126.1"/>
    <property type="match status" value="1"/>
</dbReference>
<dbReference type="KEGG" id="adp:NCTC12871_00402"/>
<comment type="subunit">
    <text evidence="3">Monomer.</text>
</comment>
<keyword evidence="1 3" id="KW-0474">Menaquinone biosynthesis</keyword>